<dbReference type="PROSITE" id="PS50042">
    <property type="entry name" value="CNMP_BINDING_3"/>
    <property type="match status" value="1"/>
</dbReference>
<evidence type="ECO:0000313" key="5">
    <source>
        <dbReference type="Proteomes" id="UP001209570"/>
    </source>
</evidence>
<protein>
    <recommendedName>
        <fullName evidence="6">FHA domain-containing protein</fullName>
    </recommendedName>
</protein>
<feature type="domain" description="FHA" evidence="2">
    <location>
        <begin position="406"/>
        <end position="454"/>
    </location>
</feature>
<evidence type="ECO:0000259" key="2">
    <source>
        <dbReference type="PROSITE" id="PS50006"/>
    </source>
</evidence>
<evidence type="ECO:0000256" key="1">
    <source>
        <dbReference type="SAM" id="MobiDB-lite"/>
    </source>
</evidence>
<evidence type="ECO:0000313" key="4">
    <source>
        <dbReference type="EMBL" id="KAJ0400319.1"/>
    </source>
</evidence>
<dbReference type="Gene3D" id="2.60.200.20">
    <property type="match status" value="3"/>
</dbReference>
<organism evidence="4 5">
    <name type="scientific">Pythium insidiosum</name>
    <name type="common">Pythiosis disease agent</name>
    <dbReference type="NCBI Taxonomy" id="114742"/>
    <lineage>
        <taxon>Eukaryota</taxon>
        <taxon>Sar</taxon>
        <taxon>Stramenopiles</taxon>
        <taxon>Oomycota</taxon>
        <taxon>Peronosporomycetes</taxon>
        <taxon>Pythiales</taxon>
        <taxon>Pythiaceae</taxon>
        <taxon>Pythium</taxon>
    </lineage>
</organism>
<evidence type="ECO:0000259" key="3">
    <source>
        <dbReference type="PROSITE" id="PS50042"/>
    </source>
</evidence>
<accession>A0AAD5M0W9</accession>
<feature type="region of interest" description="Disordered" evidence="1">
    <location>
        <begin position="73"/>
        <end position="121"/>
    </location>
</feature>
<dbReference type="InterPro" id="IPR014710">
    <property type="entry name" value="RmlC-like_jellyroll"/>
</dbReference>
<dbReference type="PANTHER" id="PTHR23308">
    <property type="entry name" value="NUCLEAR INHIBITOR OF PROTEIN PHOSPHATASE-1"/>
    <property type="match status" value="1"/>
</dbReference>
<dbReference type="SMART" id="SM00240">
    <property type="entry name" value="FHA"/>
    <property type="match status" value="3"/>
</dbReference>
<dbReference type="InterPro" id="IPR008984">
    <property type="entry name" value="SMAD_FHA_dom_sf"/>
</dbReference>
<dbReference type="EMBL" id="JAKCXM010000157">
    <property type="protein sequence ID" value="KAJ0400319.1"/>
    <property type="molecule type" value="Genomic_DNA"/>
</dbReference>
<dbReference type="SUPFAM" id="SSF51206">
    <property type="entry name" value="cAMP-binding domain-like"/>
    <property type="match status" value="2"/>
</dbReference>
<feature type="domain" description="FHA" evidence="2">
    <location>
        <begin position="1104"/>
        <end position="1149"/>
    </location>
</feature>
<dbReference type="InterPro" id="IPR000253">
    <property type="entry name" value="FHA_dom"/>
</dbReference>
<keyword evidence="5" id="KW-1185">Reference proteome</keyword>
<dbReference type="Pfam" id="PF00498">
    <property type="entry name" value="FHA"/>
    <property type="match status" value="3"/>
</dbReference>
<name>A0AAD5M0W9_PYTIN</name>
<comment type="caution">
    <text evidence="4">The sequence shown here is derived from an EMBL/GenBank/DDBJ whole genome shotgun (WGS) entry which is preliminary data.</text>
</comment>
<dbReference type="SUPFAM" id="SSF49879">
    <property type="entry name" value="SMAD/FHA domain"/>
    <property type="match status" value="3"/>
</dbReference>
<dbReference type="InterPro" id="IPR018490">
    <property type="entry name" value="cNMP-bd_dom_sf"/>
</dbReference>
<dbReference type="AlphaFoldDB" id="A0AAD5M0W9"/>
<feature type="domain" description="FHA" evidence="2">
    <location>
        <begin position="195"/>
        <end position="241"/>
    </location>
</feature>
<dbReference type="CDD" id="cd00038">
    <property type="entry name" value="CAP_ED"/>
    <property type="match status" value="1"/>
</dbReference>
<dbReference type="CDD" id="cd00060">
    <property type="entry name" value="FHA"/>
    <property type="match status" value="3"/>
</dbReference>
<dbReference type="InterPro" id="IPR050923">
    <property type="entry name" value="Cell_Proc_Reg/RNA_Proc"/>
</dbReference>
<proteinExistence type="predicted"/>
<dbReference type="PROSITE" id="PS50006">
    <property type="entry name" value="FHA_DOMAIN"/>
    <property type="match status" value="3"/>
</dbReference>
<gene>
    <name evidence="4" type="ORF">P43SY_002067</name>
</gene>
<dbReference type="InterPro" id="IPR000595">
    <property type="entry name" value="cNMP-bd_dom"/>
</dbReference>
<evidence type="ECO:0008006" key="6">
    <source>
        <dbReference type="Google" id="ProtNLM"/>
    </source>
</evidence>
<feature type="domain" description="Cyclic nucleotide-binding" evidence="3">
    <location>
        <begin position="650"/>
        <end position="782"/>
    </location>
</feature>
<dbReference type="Proteomes" id="UP001209570">
    <property type="component" value="Unassembled WGS sequence"/>
</dbReference>
<feature type="region of interest" description="Disordered" evidence="1">
    <location>
        <begin position="284"/>
        <end position="303"/>
    </location>
</feature>
<sequence length="1190" mass="132681">MPASQYDTREAPFETLDLGAATPTCASAIRTVILRVVLKRSDSSVCCDDVTMPKESLEARPTEVAHLNMSLRSMNSSTNLRDGRPEPVISRSPRSKSQWKSNRKSIAPLRPEPPKADNDEDDILFLNNSSSFDFRAFFERAKSVPNLHRQSAGAPTNAKRRLRSHEELCLVVHKPHGKSSGPSHSHRKAWFLFPGFIGRESGEHVHIVTKEPSMDPIHAEITVDGDDYLLRDRHSSGGTFLCLSTTNRHQPQRDGFRLRQGDTFCLGSGAQVVINELTTTPKIKSDHAPLKKSSTKSRLERRLTDQNVLERSSSQLRKQGSRLRQNQKSVHFEDALVKAGKPPDYELNLPADGGAVFPAGPRYRRKTKSTTAVYAELAPGSLRVTVMAAEAAEDLTTIALGPKMCYTIGSSPWCDIQIASEGINPVHARIVFDGHFFVLQDLSFEGNPLLKTRVLLSQPTRIGRGDILLFGKCSMQVVNVYRAFRDHEPDLKEVAFKCHLLRPSKRKSRRRDKYLPVAFKNHQSDTLVVGKGSSCDGQVFTASLCVEQFAIQLDSGQCSLTPRFAGINQGMYFLLGRNSILHEAKYKPDVIRYTSKALMLVEGSVFRIGSSEVEVTYVKLEDSVDAMSRADEIRENTQFLKLMPWMQQISMDRHSLENIAKRAQRLQLESGDNIYDEGDPAAFLFVVLGGEVEMTSVQRNRRSSGGTNRSSSSTSLTATQPMGGGGGINVVPNGKAQEKECIIEVVSTGSYFGEASLWGADMEYAESAKALSPTQLLVLSREDVCGYLTYYMDIIRPHLTYETHKDLLHKLRLCVPWCSSITYQELRSIAAKAERLYFQQDDFILRNGELWRNGKRRYGLLLLRYGAVDVVDADGKRLAPAPSTVSFTEPADELAETLERDAQDGDASADELELAPLPSRAPVVDNAASPSTLYEWPIEQPITLLAGQNVSPEFTHLRARTGVQCFYIDVSAFQHLLHSPESRAGSGLSLVKKAATGAPAPILRRRSTTRRSSYATQFRARHSQVITSALHAQGHEDGDNLLENADLEDLNDPSRKWRRKKRNKNLLEKTILETQQSSELLNALVLYVLSGANRGDIHVVRNVATIGSLLSSADIEFNDRYVSSQHAVIEHREGRYWLYDTFSEWGTYVRLEENQSVQIFPGDVFLAGEVEFTCMGAFPERKKTAMCVIQ</sequence>
<reference evidence="4" key="1">
    <citation type="submission" date="2021-12" db="EMBL/GenBank/DDBJ databases">
        <title>Prjna785345.</title>
        <authorList>
            <person name="Rujirawat T."/>
            <person name="Krajaejun T."/>
        </authorList>
    </citation>
    <scope>NUCLEOTIDE SEQUENCE</scope>
    <source>
        <strain evidence="4">Pi057C3</strain>
    </source>
</reference>
<feature type="compositionally biased region" description="Low complexity" evidence="1">
    <location>
        <begin position="703"/>
        <end position="715"/>
    </location>
</feature>
<feature type="region of interest" description="Disordered" evidence="1">
    <location>
        <begin position="697"/>
        <end position="730"/>
    </location>
</feature>
<dbReference type="Gene3D" id="2.60.120.10">
    <property type="entry name" value="Jelly Rolls"/>
    <property type="match status" value="2"/>
</dbReference>